<keyword evidence="6 10" id="KW-0812">Transmembrane</keyword>
<evidence type="ECO:0000256" key="3">
    <source>
        <dbReference type="ARBA" id="ARBA00008281"/>
    </source>
</evidence>
<dbReference type="GO" id="GO:0006935">
    <property type="term" value="P:chemotaxis"/>
    <property type="evidence" value="ECO:0007669"/>
    <property type="project" value="UniProtKB-KW"/>
</dbReference>
<keyword evidence="8 10" id="KW-1133">Transmembrane helix</keyword>
<dbReference type="RefSeq" id="WP_198916368.1">
    <property type="nucleotide sequence ID" value="NZ_JAEKPD010000009.1"/>
</dbReference>
<keyword evidence="11" id="KW-0282">Flagellum</keyword>
<comment type="caution">
    <text evidence="11">The sequence shown here is derived from an EMBL/GenBank/DDBJ whole genome shotgun (WGS) entry which is preliminary data.</text>
</comment>
<evidence type="ECO:0000256" key="2">
    <source>
        <dbReference type="ARBA" id="ARBA00004162"/>
    </source>
</evidence>
<evidence type="ECO:0000313" key="12">
    <source>
        <dbReference type="Proteomes" id="UP000642488"/>
    </source>
</evidence>
<keyword evidence="10" id="KW-0997">Cell inner membrane</keyword>
<keyword evidence="11" id="KW-0966">Cell projection</keyword>
<keyword evidence="9 10" id="KW-0472">Membrane</keyword>
<dbReference type="Pfam" id="PF03748">
    <property type="entry name" value="FliL"/>
    <property type="match status" value="1"/>
</dbReference>
<comment type="function">
    <text evidence="1 10">Controls the rotational direction of flagella during chemotaxis.</text>
</comment>
<gene>
    <name evidence="11" type="ORF">ILP92_10585</name>
</gene>
<dbReference type="Proteomes" id="UP000642488">
    <property type="component" value="Unassembled WGS sequence"/>
</dbReference>
<evidence type="ECO:0000256" key="4">
    <source>
        <dbReference type="ARBA" id="ARBA00022475"/>
    </source>
</evidence>
<protein>
    <recommendedName>
        <fullName evidence="10">Flagellar protein FliL</fullName>
    </recommendedName>
</protein>
<dbReference type="AlphaFoldDB" id="A0A934ICL7"/>
<reference evidence="11" key="1">
    <citation type="submission" date="2020-12" db="EMBL/GenBank/DDBJ databases">
        <title>Bacterial taxonomy.</title>
        <authorList>
            <person name="Pan X."/>
        </authorList>
    </citation>
    <scope>NUCLEOTIDE SEQUENCE</scope>
    <source>
        <strain evidence="11">KCTC 52957</strain>
    </source>
</reference>
<accession>A0A934ICL7</accession>
<dbReference type="GO" id="GO:0005886">
    <property type="term" value="C:plasma membrane"/>
    <property type="evidence" value="ECO:0007669"/>
    <property type="project" value="UniProtKB-SubCell"/>
</dbReference>
<keyword evidence="7 10" id="KW-0283">Flagellar rotation</keyword>
<evidence type="ECO:0000256" key="6">
    <source>
        <dbReference type="ARBA" id="ARBA00022692"/>
    </source>
</evidence>
<evidence type="ECO:0000256" key="1">
    <source>
        <dbReference type="ARBA" id="ARBA00002254"/>
    </source>
</evidence>
<evidence type="ECO:0000256" key="7">
    <source>
        <dbReference type="ARBA" id="ARBA00022779"/>
    </source>
</evidence>
<evidence type="ECO:0000256" key="10">
    <source>
        <dbReference type="RuleBase" id="RU364125"/>
    </source>
</evidence>
<comment type="similarity">
    <text evidence="3 10">Belongs to the FliL family.</text>
</comment>
<name>A0A934ICL7_9RHOB</name>
<dbReference type="InterPro" id="IPR005503">
    <property type="entry name" value="FliL"/>
</dbReference>
<comment type="subcellular location">
    <subcellularLocation>
        <location evidence="10">Cell inner membrane</location>
    </subcellularLocation>
    <subcellularLocation>
        <location evidence="2">Cell membrane</location>
        <topology evidence="2">Single-pass membrane protein</topology>
    </subcellularLocation>
</comment>
<dbReference type="GO" id="GO:0071973">
    <property type="term" value="P:bacterial-type flagellum-dependent cell motility"/>
    <property type="evidence" value="ECO:0007669"/>
    <property type="project" value="InterPro"/>
</dbReference>
<feature type="transmembrane region" description="Helical" evidence="10">
    <location>
        <begin position="23"/>
        <end position="48"/>
    </location>
</feature>
<evidence type="ECO:0000256" key="8">
    <source>
        <dbReference type="ARBA" id="ARBA00022989"/>
    </source>
</evidence>
<evidence type="ECO:0000256" key="5">
    <source>
        <dbReference type="ARBA" id="ARBA00022500"/>
    </source>
</evidence>
<organism evidence="11 12">
    <name type="scientific">Palleronia pontilimi</name>
    <dbReference type="NCBI Taxonomy" id="1964209"/>
    <lineage>
        <taxon>Bacteria</taxon>
        <taxon>Pseudomonadati</taxon>
        <taxon>Pseudomonadota</taxon>
        <taxon>Alphaproteobacteria</taxon>
        <taxon>Rhodobacterales</taxon>
        <taxon>Roseobacteraceae</taxon>
        <taxon>Palleronia</taxon>
    </lineage>
</organism>
<keyword evidence="12" id="KW-1185">Reference proteome</keyword>
<keyword evidence="4" id="KW-1003">Cell membrane</keyword>
<evidence type="ECO:0000313" key="11">
    <source>
        <dbReference type="EMBL" id="MBJ3763191.1"/>
    </source>
</evidence>
<proteinExistence type="inferred from homology"/>
<sequence>MASVDAVDETDAPDAKSSGKKGLLIGLVLAVAAGAGGFYAVSSGLILGGESSMQAEEMLPDLTDDPLPDIEFVPLEAITVSLGPASGAAHLRFRGQLEVPKGEEQTVANLSPRIVDVLNAYLRAVEPAMLEQSDILTRLRAQMLRRIRLVVGENRVRDLLIMEFILK</sequence>
<evidence type="ECO:0000256" key="9">
    <source>
        <dbReference type="ARBA" id="ARBA00023136"/>
    </source>
</evidence>
<keyword evidence="11" id="KW-0969">Cilium</keyword>
<dbReference type="EMBL" id="JAEKPD010000009">
    <property type="protein sequence ID" value="MBJ3763191.1"/>
    <property type="molecule type" value="Genomic_DNA"/>
</dbReference>
<dbReference type="GO" id="GO:0009425">
    <property type="term" value="C:bacterial-type flagellum basal body"/>
    <property type="evidence" value="ECO:0007669"/>
    <property type="project" value="InterPro"/>
</dbReference>
<keyword evidence="5 10" id="KW-0145">Chemotaxis</keyword>